<dbReference type="OrthoDB" id="9783039at2"/>
<dbReference type="InterPro" id="IPR050166">
    <property type="entry name" value="ABC_transporter_ATP-bind"/>
</dbReference>
<keyword evidence="5 7" id="KW-0067">ATP-binding</keyword>
<dbReference type="GO" id="GO:0005524">
    <property type="term" value="F:ATP binding"/>
    <property type="evidence" value="ECO:0007669"/>
    <property type="project" value="UniProtKB-KW"/>
</dbReference>
<proteinExistence type="inferred from homology"/>
<dbReference type="PANTHER" id="PTHR42788">
    <property type="entry name" value="TAURINE IMPORT ATP-BINDING PROTEIN-RELATED"/>
    <property type="match status" value="1"/>
</dbReference>
<name>A0A2S0I0Z2_9BURK</name>
<dbReference type="Gene3D" id="3.40.50.300">
    <property type="entry name" value="P-loop containing nucleotide triphosphate hydrolases"/>
    <property type="match status" value="1"/>
</dbReference>
<reference evidence="7 8" key="1">
    <citation type="submission" date="2017-09" db="EMBL/GenBank/DDBJ databases">
        <title>Genomic, metabolic, and phenotypic characteristics of bacterial isolates from the natural microbiome of the model nematode Caenorhabditis elegans.</title>
        <authorList>
            <person name="Zimmermann J."/>
            <person name="Obeng N."/>
            <person name="Yang W."/>
            <person name="Obeng O."/>
            <person name="Kissoyan K."/>
            <person name="Pees B."/>
            <person name="Dirksen P."/>
            <person name="Hoppner M."/>
            <person name="Franke A."/>
            <person name="Rosenstiel P."/>
            <person name="Leippe M."/>
            <person name="Dierking K."/>
            <person name="Kaleta C."/>
            <person name="Schulenburg H."/>
        </authorList>
    </citation>
    <scope>NUCLEOTIDE SEQUENCE [LARGE SCALE GENOMIC DNA]</scope>
    <source>
        <strain evidence="7 8">MYb73</strain>
    </source>
</reference>
<keyword evidence="2" id="KW-0813">Transport</keyword>
<evidence type="ECO:0000256" key="2">
    <source>
        <dbReference type="ARBA" id="ARBA00022448"/>
    </source>
</evidence>
<organism evidence="7 8">
    <name type="scientific">Achromobacter spanius</name>
    <dbReference type="NCBI Taxonomy" id="217203"/>
    <lineage>
        <taxon>Bacteria</taxon>
        <taxon>Pseudomonadati</taxon>
        <taxon>Pseudomonadota</taxon>
        <taxon>Betaproteobacteria</taxon>
        <taxon>Burkholderiales</taxon>
        <taxon>Alcaligenaceae</taxon>
        <taxon>Achromobacter</taxon>
    </lineage>
</organism>
<dbReference type="AlphaFoldDB" id="A0A2S0I0Z2"/>
<dbReference type="CDD" id="cd03293">
    <property type="entry name" value="ABC_NrtD_SsuB_transporters"/>
    <property type="match status" value="1"/>
</dbReference>
<accession>A0A2S0I0Z2</accession>
<dbReference type="SUPFAM" id="SSF52540">
    <property type="entry name" value="P-loop containing nucleoside triphosphate hydrolases"/>
    <property type="match status" value="1"/>
</dbReference>
<keyword evidence="3" id="KW-1003">Cell membrane</keyword>
<evidence type="ECO:0000256" key="4">
    <source>
        <dbReference type="ARBA" id="ARBA00022741"/>
    </source>
</evidence>
<dbReference type="InterPro" id="IPR027417">
    <property type="entry name" value="P-loop_NTPase"/>
</dbReference>
<gene>
    <name evidence="7" type="ORF">CLM73_00295</name>
</gene>
<dbReference type="InterPro" id="IPR003593">
    <property type="entry name" value="AAA+_ATPase"/>
</dbReference>
<dbReference type="SMART" id="SM00382">
    <property type="entry name" value="AAA"/>
    <property type="match status" value="1"/>
</dbReference>
<dbReference type="PROSITE" id="PS00211">
    <property type="entry name" value="ABC_TRANSPORTER_1"/>
    <property type="match status" value="1"/>
</dbReference>
<dbReference type="PROSITE" id="PS50893">
    <property type="entry name" value="ABC_TRANSPORTER_2"/>
    <property type="match status" value="1"/>
</dbReference>
<evidence type="ECO:0000256" key="3">
    <source>
        <dbReference type="ARBA" id="ARBA00022475"/>
    </source>
</evidence>
<dbReference type="InterPro" id="IPR017871">
    <property type="entry name" value="ABC_transporter-like_CS"/>
</dbReference>
<dbReference type="EMBL" id="CP023270">
    <property type="protein sequence ID" value="AVJ25686.1"/>
    <property type="molecule type" value="Genomic_DNA"/>
</dbReference>
<dbReference type="Proteomes" id="UP000239477">
    <property type="component" value="Chromosome"/>
</dbReference>
<dbReference type="InterPro" id="IPR003439">
    <property type="entry name" value="ABC_transporter-like_ATP-bd"/>
</dbReference>
<sequence length="257" mass="28345">MMITLDKVGKAYQSRQGTTHAVGEVSLTINEGEFVSIVGPSGCGKSTLLNMMAGFLRPTTGTITVDGRVVDGQVPPALGYIFQKDTLLPWFSVRKNVALGLKFQGVPADRIAKRVAELLELGHLSAFADAFPHQLSGGMRRRVALLMSLAVEPRILLLDEPFGALDTHTKTHLHRELMEIWRKLGQTIVMVTHDLDEAILLSDRVVVLSGPPSRVLLDERIQIPHPRDVFTLRETPQFVSHVQSLWSVLGQQFRAAA</sequence>
<evidence type="ECO:0000256" key="1">
    <source>
        <dbReference type="ARBA" id="ARBA00005417"/>
    </source>
</evidence>
<keyword evidence="4" id="KW-0547">Nucleotide-binding</keyword>
<comment type="similarity">
    <text evidence="1">Belongs to the ABC transporter superfamily.</text>
</comment>
<evidence type="ECO:0000259" key="6">
    <source>
        <dbReference type="PROSITE" id="PS50893"/>
    </source>
</evidence>
<keyword evidence="3" id="KW-0472">Membrane</keyword>
<dbReference type="GO" id="GO:0016887">
    <property type="term" value="F:ATP hydrolysis activity"/>
    <property type="evidence" value="ECO:0007669"/>
    <property type="project" value="InterPro"/>
</dbReference>
<evidence type="ECO:0000313" key="7">
    <source>
        <dbReference type="EMBL" id="AVJ25686.1"/>
    </source>
</evidence>
<feature type="domain" description="ABC transporter" evidence="6">
    <location>
        <begin position="3"/>
        <end position="235"/>
    </location>
</feature>
<evidence type="ECO:0000313" key="8">
    <source>
        <dbReference type="Proteomes" id="UP000239477"/>
    </source>
</evidence>
<dbReference type="PANTHER" id="PTHR42788:SF13">
    <property type="entry name" value="ALIPHATIC SULFONATES IMPORT ATP-BINDING PROTEIN SSUB"/>
    <property type="match status" value="1"/>
</dbReference>
<dbReference type="Pfam" id="PF00005">
    <property type="entry name" value="ABC_tran"/>
    <property type="match status" value="1"/>
</dbReference>
<evidence type="ECO:0000256" key="5">
    <source>
        <dbReference type="ARBA" id="ARBA00022840"/>
    </source>
</evidence>
<keyword evidence="8" id="KW-1185">Reference proteome</keyword>
<protein>
    <submittedName>
        <fullName evidence="7">ABC transporter ATP-binding protein</fullName>
    </submittedName>
</protein>